<evidence type="ECO:0000313" key="2">
    <source>
        <dbReference type="EMBL" id="KAF7761469.1"/>
    </source>
</evidence>
<comment type="caution">
    <text evidence="2">The sequence shown here is derived from an EMBL/GenBank/DDBJ whole genome shotgun (WGS) entry which is preliminary data.</text>
</comment>
<name>A0A8H7EWT8_AGABI</name>
<evidence type="ECO:0000256" key="1">
    <source>
        <dbReference type="SAM" id="MobiDB-lite"/>
    </source>
</evidence>
<feature type="region of interest" description="Disordered" evidence="1">
    <location>
        <begin position="233"/>
        <end position="253"/>
    </location>
</feature>
<dbReference type="Proteomes" id="UP000629468">
    <property type="component" value="Unassembled WGS sequence"/>
</dbReference>
<accession>A0A8H7EWT8</accession>
<sequence>MIVDPPKSAKPLQGMDAHNASDLNIPLPGPPSTQSALCPNNNPPPYHAADVDNNPGELPGTFGDHKEKPPQDPDDNLPDSYSPNTGSSYLPPRKDYPSFEPIFLLALGQYLTRGFPTTAPPSKNDPHPFISHDVPEADWLRFLEEAKAAGQLSESQERYSQLPIVSILPIVGSLSTHVIRQQMKKGKSKEVAKVIDNWNHHFFNPRQMEVVLMHGATKVSGIKTHLGSNVSITGPSIRPAHSESSIGKGKGKAKEEDDTTYRLFVMPLSTTN</sequence>
<feature type="compositionally biased region" description="Polar residues" evidence="1">
    <location>
        <begin position="79"/>
        <end position="88"/>
    </location>
</feature>
<proteinExistence type="predicted"/>
<gene>
    <name evidence="2" type="ORF">Agabi119p4_9461</name>
</gene>
<dbReference type="AlphaFoldDB" id="A0A8H7EWT8"/>
<dbReference type="Pfam" id="PF15496">
    <property type="entry name" value="DUF4646"/>
    <property type="match status" value="1"/>
</dbReference>
<dbReference type="EMBL" id="JABXXO010000013">
    <property type="protein sequence ID" value="KAF7761469.1"/>
    <property type="molecule type" value="Genomic_DNA"/>
</dbReference>
<feature type="region of interest" description="Disordered" evidence="1">
    <location>
        <begin position="1"/>
        <end position="93"/>
    </location>
</feature>
<evidence type="ECO:0000313" key="3">
    <source>
        <dbReference type="Proteomes" id="UP000629468"/>
    </source>
</evidence>
<dbReference type="InterPro" id="IPR028018">
    <property type="entry name" value="DUF4646"/>
</dbReference>
<organism evidence="2 3">
    <name type="scientific">Agaricus bisporus var. burnettii</name>
    <dbReference type="NCBI Taxonomy" id="192524"/>
    <lineage>
        <taxon>Eukaryota</taxon>
        <taxon>Fungi</taxon>
        <taxon>Dikarya</taxon>
        <taxon>Basidiomycota</taxon>
        <taxon>Agaricomycotina</taxon>
        <taxon>Agaricomycetes</taxon>
        <taxon>Agaricomycetidae</taxon>
        <taxon>Agaricales</taxon>
        <taxon>Agaricineae</taxon>
        <taxon>Agaricaceae</taxon>
        <taxon>Agaricus</taxon>
    </lineage>
</organism>
<protein>
    <submittedName>
        <fullName evidence="2">Uncharacterized protein</fullName>
    </submittedName>
</protein>
<reference evidence="2 3" key="1">
    <citation type="journal article" name="Sci. Rep.">
        <title>Telomere-to-telomere assembled and centromere annotated genomes of the two main subspecies of the button mushroom Agaricus bisporus reveal especially polymorphic chromosome ends.</title>
        <authorList>
            <person name="Sonnenberg A.S.M."/>
            <person name="Sedaghat-Telgerd N."/>
            <person name="Lavrijssen B."/>
            <person name="Ohm R.A."/>
            <person name="Hendrickx P.M."/>
            <person name="Scholtmeijer K."/>
            <person name="Baars J.J.P."/>
            <person name="van Peer A."/>
        </authorList>
    </citation>
    <scope>NUCLEOTIDE SEQUENCE [LARGE SCALE GENOMIC DNA]</scope>
    <source>
        <strain evidence="2 3">H119_p4</strain>
    </source>
</reference>